<protein>
    <submittedName>
        <fullName evidence="1">Uncharacterized protein</fullName>
    </submittedName>
</protein>
<comment type="caution">
    <text evidence="1">The sequence shown here is derived from an EMBL/GenBank/DDBJ whole genome shotgun (WGS) entry which is preliminary data.</text>
</comment>
<proteinExistence type="predicted"/>
<evidence type="ECO:0000313" key="1">
    <source>
        <dbReference type="EMBL" id="MEA5455401.1"/>
    </source>
</evidence>
<name>A0ABU5T6T5_9MICC</name>
<dbReference type="EMBL" id="JAYGGQ010000008">
    <property type="protein sequence ID" value="MEA5455401.1"/>
    <property type="molecule type" value="Genomic_DNA"/>
</dbReference>
<keyword evidence="2" id="KW-1185">Reference proteome</keyword>
<gene>
    <name evidence="1" type="ORF">SPF06_11775</name>
</gene>
<dbReference type="RefSeq" id="WP_323279254.1">
    <property type="nucleotide sequence ID" value="NZ_JAYGGQ010000008.1"/>
</dbReference>
<organism evidence="1 2">
    <name type="scientific">Sinomonas terricola</name>
    <dbReference type="NCBI Taxonomy" id="3110330"/>
    <lineage>
        <taxon>Bacteria</taxon>
        <taxon>Bacillati</taxon>
        <taxon>Actinomycetota</taxon>
        <taxon>Actinomycetes</taxon>
        <taxon>Micrococcales</taxon>
        <taxon>Micrococcaceae</taxon>
        <taxon>Sinomonas</taxon>
    </lineage>
</organism>
<reference evidence="1 2" key="1">
    <citation type="submission" date="2023-12" db="EMBL/GenBank/DDBJ databases">
        <title>Sinomonas terricola sp. nov, isolated from litchi orchard soil in Guangdong, PR China.</title>
        <authorList>
            <person name="Jiaxin W."/>
            <person name="Yang Z."/>
            <person name="Honghui Z."/>
        </authorList>
    </citation>
    <scope>NUCLEOTIDE SEQUENCE [LARGE SCALE GENOMIC DNA]</scope>
    <source>
        <strain evidence="1 2">JGH33</strain>
    </source>
</reference>
<sequence length="428" mass="47883">MTFDVDGEIEGDVWSAQTSTGEQILCQRLRSQPLPRRTAFTTVVSFEGSTEITLVAPATRATEGIVEREPVEPDAFVRIDTGYFDLEMCSGTAEGTGSSKWGLRHFSSLKEGIDLIGSGNNAIGGFYGPFFTPENGLINPPEHTKVDIEVLEHGPIMHRYRMHGTIPDGLLNELKGKTFSIDWTFTYGTPYFSRTYRVDDFHTVINGRSITNKITVGDEFEAGQGDVVFDRFEAYDGTRYRSGDPYAGELARMVRETTAATNTGSPKFEDFRRQLTDDIEAAHWDLYWRLFCTWEGALADQEIRERLSRVRAASHILADMPDREWIITDRPVDVASAAHETIFPGPASKTAEFHTRLGRAMVWWTSTPSGAFQIVQRPQSGWANWGTNSENECPELPVGVEIKTAYGLFADNWQKIADQLETPPVIST</sequence>
<accession>A0ABU5T6T5</accession>
<dbReference type="Proteomes" id="UP001304769">
    <property type="component" value="Unassembled WGS sequence"/>
</dbReference>
<evidence type="ECO:0000313" key="2">
    <source>
        <dbReference type="Proteomes" id="UP001304769"/>
    </source>
</evidence>